<protein>
    <submittedName>
        <fullName evidence="2">ArsR family transcriptional regulator</fullName>
    </submittedName>
</protein>
<reference evidence="3" key="1">
    <citation type="submission" date="2019-05" db="EMBL/GenBank/DDBJ databases">
        <title>Candidatus Nanohalobium constans, a novel model system to study the DPANN nano-sized archaea: genomic and physiological characterization of a nanoarchaeon co-cultured with its chitinotrophic host.</title>
        <authorList>
            <person name="La Cono V."/>
            <person name="Arcadi E."/>
            <person name="Crisafi F."/>
            <person name="Denaro R."/>
            <person name="La Spada G."/>
            <person name="Messina E."/>
            <person name="Smedile F."/>
            <person name="Toshchakov S.V."/>
            <person name="Shevchenko M.A."/>
            <person name="Golyshin P.N."/>
            <person name="Golyshina O.V."/>
            <person name="Ferrer M."/>
            <person name="Rohde M."/>
            <person name="Mushegian A."/>
            <person name="Sorokin D.Y."/>
            <person name="Giuliano L."/>
            <person name="Yakimov M.M."/>
        </authorList>
    </citation>
    <scope>NUCLEOTIDE SEQUENCE [LARGE SCALE GENOMIC DNA]</scope>
    <source>
        <strain evidence="3">LC1Nh</strain>
    </source>
</reference>
<dbReference type="Proteomes" id="UP000377803">
    <property type="component" value="Chromosome"/>
</dbReference>
<dbReference type="Pfam" id="PF12840">
    <property type="entry name" value="HTH_20"/>
    <property type="match status" value="1"/>
</dbReference>
<dbReference type="InterPro" id="IPR036388">
    <property type="entry name" value="WH-like_DNA-bd_sf"/>
</dbReference>
<dbReference type="PANTHER" id="PTHR38600:SF2">
    <property type="entry name" value="SLL0088 PROTEIN"/>
    <property type="match status" value="1"/>
</dbReference>
<dbReference type="InterPro" id="IPR022651">
    <property type="entry name" value="S_layer_C"/>
</dbReference>
<proteinExistence type="predicted"/>
<evidence type="ECO:0000259" key="1">
    <source>
        <dbReference type="SMART" id="SM00418"/>
    </source>
</evidence>
<dbReference type="RefSeq" id="WP_153550270.1">
    <property type="nucleotide sequence ID" value="NZ_CP040089.1"/>
</dbReference>
<dbReference type="Pfam" id="PF05124">
    <property type="entry name" value="S_layer_C"/>
    <property type="match status" value="1"/>
</dbReference>
<organism evidence="2 3">
    <name type="scientific">Candidatus Nanohalobium constans</name>
    <dbReference type="NCBI Taxonomy" id="2565781"/>
    <lineage>
        <taxon>Archaea</taxon>
        <taxon>Candidatus Nanohalarchaeota</taxon>
        <taxon>Candidatus Nanohalobia</taxon>
        <taxon>Candidatus Nanohalobiales</taxon>
        <taxon>Candidatus Nanohalobiaceae</taxon>
        <taxon>Candidatus Nanohalobium</taxon>
    </lineage>
</organism>
<dbReference type="InterPro" id="IPR001845">
    <property type="entry name" value="HTH_ArsR_DNA-bd_dom"/>
</dbReference>
<dbReference type="CDD" id="cd00090">
    <property type="entry name" value="HTH_ARSR"/>
    <property type="match status" value="1"/>
</dbReference>
<feature type="domain" description="HTH arsR-type" evidence="1">
    <location>
        <begin position="19"/>
        <end position="102"/>
    </location>
</feature>
<dbReference type="InterPro" id="IPR036390">
    <property type="entry name" value="WH_DNA-bd_sf"/>
</dbReference>
<dbReference type="GO" id="GO:0003700">
    <property type="term" value="F:DNA-binding transcription factor activity"/>
    <property type="evidence" value="ECO:0007669"/>
    <property type="project" value="InterPro"/>
</dbReference>
<dbReference type="OrthoDB" id="11368at2157"/>
<evidence type="ECO:0000313" key="2">
    <source>
        <dbReference type="EMBL" id="QGA80530.1"/>
    </source>
</evidence>
<dbReference type="SMART" id="SM00418">
    <property type="entry name" value="HTH_ARSR"/>
    <property type="match status" value="1"/>
</dbReference>
<dbReference type="KEGG" id="ncon:LC1Nh_0638"/>
<dbReference type="EMBL" id="CP040089">
    <property type="protein sequence ID" value="QGA80530.1"/>
    <property type="molecule type" value="Genomic_DNA"/>
</dbReference>
<gene>
    <name evidence="2" type="ORF">LC1Nh_0638</name>
</gene>
<sequence length="305" mass="33904">MVDFVRDENLIEAGELTEKELEALNSEIRVEVLRNLSEKPSYPSALSDSFDCSKQKMYYHFEKLEDAGLIEVERKEEKSGGEATYYRPTQKGFVLDLGGKGESFPMPEHSEEVSSFLKPLIKDSELNGSIVVGSAEQHGPDQVQALDGHLAGEIAFKLGNYSRTENPVVKLDTEVVGEEDWEENMLILGGVLTNVVAKEFNESFPAFFPSEEFPYRKLETPEDSYSDGGIGVIAKTSNPEDREKKIFLVAGVQNKGTKAAVKAFQDLEEVVEDYSAGQFYAVVRGLDLNSDGEIDSYKVIETSEQ</sequence>
<dbReference type="InterPro" id="IPR011991">
    <property type="entry name" value="ArsR-like_HTH"/>
</dbReference>
<accession>A0A5Q0UH41</accession>
<name>A0A5Q0UH41_9ARCH</name>
<dbReference type="AlphaFoldDB" id="A0A5Q0UH41"/>
<dbReference type="SUPFAM" id="SSF46785">
    <property type="entry name" value="Winged helix' DNA-binding domain"/>
    <property type="match status" value="1"/>
</dbReference>
<dbReference type="Gene3D" id="1.10.10.10">
    <property type="entry name" value="Winged helix-like DNA-binding domain superfamily/Winged helix DNA-binding domain"/>
    <property type="match status" value="1"/>
</dbReference>
<keyword evidence="3" id="KW-1185">Reference proteome</keyword>
<evidence type="ECO:0000313" key="3">
    <source>
        <dbReference type="Proteomes" id="UP000377803"/>
    </source>
</evidence>
<dbReference type="GeneID" id="42365024"/>
<dbReference type="PANTHER" id="PTHR38600">
    <property type="entry name" value="TRANSCRIPTIONAL REGULATORY PROTEIN"/>
    <property type="match status" value="1"/>
</dbReference>